<comment type="caution">
    <text evidence="1">The sequence shown here is derived from an EMBL/GenBank/DDBJ whole genome shotgun (WGS) entry which is preliminary data.</text>
</comment>
<name>A0A0F8YFE2_9ZZZZ</name>
<organism evidence="1">
    <name type="scientific">marine sediment metagenome</name>
    <dbReference type="NCBI Taxonomy" id="412755"/>
    <lineage>
        <taxon>unclassified sequences</taxon>
        <taxon>metagenomes</taxon>
        <taxon>ecological metagenomes</taxon>
    </lineage>
</organism>
<reference evidence="1" key="1">
    <citation type="journal article" date="2015" name="Nature">
        <title>Complex archaea that bridge the gap between prokaryotes and eukaryotes.</title>
        <authorList>
            <person name="Spang A."/>
            <person name="Saw J.H."/>
            <person name="Jorgensen S.L."/>
            <person name="Zaremba-Niedzwiedzka K."/>
            <person name="Martijn J."/>
            <person name="Lind A.E."/>
            <person name="van Eijk R."/>
            <person name="Schleper C."/>
            <person name="Guy L."/>
            <person name="Ettema T.J."/>
        </authorList>
    </citation>
    <scope>NUCLEOTIDE SEQUENCE</scope>
</reference>
<dbReference type="EMBL" id="LAZR01053712">
    <property type="protein sequence ID" value="KKK80157.1"/>
    <property type="molecule type" value="Genomic_DNA"/>
</dbReference>
<accession>A0A0F8YFE2</accession>
<evidence type="ECO:0000313" key="1">
    <source>
        <dbReference type="EMBL" id="KKK80157.1"/>
    </source>
</evidence>
<dbReference type="AlphaFoldDB" id="A0A0F8YFE2"/>
<gene>
    <name evidence="1" type="ORF">LCGC14_2826290</name>
</gene>
<protein>
    <submittedName>
        <fullName evidence="1">Uncharacterized protein</fullName>
    </submittedName>
</protein>
<feature type="non-terminal residue" evidence="1">
    <location>
        <position position="1"/>
    </location>
</feature>
<sequence>GFDWVDFVAATGYVIFDGVNAINSTGSNYMLIDAQAASGAFGNDNRAGSGAKTTPFITVTQGGGAGPTKSMDLDFDATQFQLPRTIEGDAFVGLTLGGDDGSSTGGAFIIAKLRKWDGSSETDIASVQSETLTLTLNKETSYALKIVVPRTHFKQGEQIRLTIEFWSTGTQFTALFHLPDNAAHTGGTSTAPGTVGNTRMSVAIPFKLDFM</sequence>
<proteinExistence type="predicted"/>